<dbReference type="InterPro" id="IPR012340">
    <property type="entry name" value="NA-bd_OB-fold"/>
</dbReference>
<keyword evidence="5" id="KW-1185">Reference proteome</keyword>
<dbReference type="Gramene" id="rna33974">
    <property type="protein sequence ID" value="RHN49766.1"/>
    <property type="gene ID" value="gene33974"/>
</dbReference>
<evidence type="ECO:0000313" key="4">
    <source>
        <dbReference type="EnsemblPlants" id="KEH24805"/>
    </source>
</evidence>
<dbReference type="GO" id="GO:0005634">
    <property type="term" value="C:nucleus"/>
    <property type="evidence" value="ECO:0007669"/>
    <property type="project" value="InterPro"/>
</dbReference>
<feature type="domain" description="Replication factor-A protein 1 N-terminal" evidence="1">
    <location>
        <begin position="33"/>
        <end position="137"/>
    </location>
</feature>
<evidence type="ECO:0000313" key="6">
    <source>
        <dbReference type="Proteomes" id="UP000265566"/>
    </source>
</evidence>
<dbReference type="Proteomes" id="UP000002051">
    <property type="component" value="Chromosome 6"/>
</dbReference>
<name>A0A072UGA2_MEDTR</name>
<dbReference type="InterPro" id="IPR007199">
    <property type="entry name" value="Rep_factor-A_N"/>
</dbReference>
<reference evidence="4" key="3">
    <citation type="submission" date="2015-04" db="UniProtKB">
        <authorList>
            <consortium name="EnsemblPlants"/>
        </authorList>
    </citation>
    <scope>IDENTIFICATION</scope>
    <source>
        <strain evidence="4">cv. Jemalong A17</strain>
    </source>
</reference>
<organism evidence="2 5">
    <name type="scientific">Medicago truncatula</name>
    <name type="common">Barrel medic</name>
    <name type="synonym">Medicago tribuloides</name>
    <dbReference type="NCBI Taxonomy" id="3880"/>
    <lineage>
        <taxon>Eukaryota</taxon>
        <taxon>Viridiplantae</taxon>
        <taxon>Streptophyta</taxon>
        <taxon>Embryophyta</taxon>
        <taxon>Tracheophyta</taxon>
        <taxon>Spermatophyta</taxon>
        <taxon>Magnoliopsida</taxon>
        <taxon>eudicotyledons</taxon>
        <taxon>Gunneridae</taxon>
        <taxon>Pentapetalae</taxon>
        <taxon>rosids</taxon>
        <taxon>fabids</taxon>
        <taxon>Fabales</taxon>
        <taxon>Fabaceae</taxon>
        <taxon>Papilionoideae</taxon>
        <taxon>50 kb inversion clade</taxon>
        <taxon>NPAAA clade</taxon>
        <taxon>Hologalegina</taxon>
        <taxon>IRL clade</taxon>
        <taxon>Trifolieae</taxon>
        <taxon>Medicago</taxon>
    </lineage>
</organism>
<dbReference type="AlphaFoldDB" id="A0A072UGA2"/>
<dbReference type="EMBL" id="PSQE01000006">
    <property type="protein sequence ID" value="RHN49766.1"/>
    <property type="molecule type" value="Genomic_DNA"/>
</dbReference>
<sequence length="206" mass="23564">MDPLTLKKMKSLAIDVETTSQEKYKSTFSDVNLTSNAIHDILFVHKEGTLKGEKPYMLMQILHIVNFPITEGLCNKPHLLLWDGQNAHYALLSVSLSRTYLREGYRVGSIVRLMQYCCRTLDSGDKIIVVLKMNMMKADAMVVGDPPNAEDIRLPNYSFSRPPIPLKRRLSPILGGYQLEYGESSNTRSDDQYSFKKMKIRRCRSI</sequence>
<protein>
    <submittedName>
        <fullName evidence="3">Putative nucleic acid-binding protein</fullName>
    </submittedName>
    <submittedName>
        <fullName evidence="2">Replication factor-A protein 1, amino-terminal domain protein</fullName>
    </submittedName>
</protein>
<reference evidence="2 5" key="1">
    <citation type="journal article" date="2011" name="Nature">
        <title>The Medicago genome provides insight into the evolution of rhizobial symbioses.</title>
        <authorList>
            <person name="Young N.D."/>
            <person name="Debelle F."/>
            <person name="Oldroyd G.E."/>
            <person name="Geurts R."/>
            <person name="Cannon S.B."/>
            <person name="Udvardi M.K."/>
            <person name="Benedito V.A."/>
            <person name="Mayer K.F."/>
            <person name="Gouzy J."/>
            <person name="Schoof H."/>
            <person name="Van de Peer Y."/>
            <person name="Proost S."/>
            <person name="Cook D.R."/>
            <person name="Meyers B.C."/>
            <person name="Spannagl M."/>
            <person name="Cheung F."/>
            <person name="De Mita S."/>
            <person name="Krishnakumar V."/>
            <person name="Gundlach H."/>
            <person name="Zhou S."/>
            <person name="Mudge J."/>
            <person name="Bharti A.K."/>
            <person name="Murray J.D."/>
            <person name="Naoumkina M.A."/>
            <person name="Rosen B."/>
            <person name="Silverstein K.A."/>
            <person name="Tang H."/>
            <person name="Rombauts S."/>
            <person name="Zhao P.X."/>
            <person name="Zhou P."/>
            <person name="Barbe V."/>
            <person name="Bardou P."/>
            <person name="Bechner M."/>
            <person name="Bellec A."/>
            <person name="Berger A."/>
            <person name="Berges H."/>
            <person name="Bidwell S."/>
            <person name="Bisseling T."/>
            <person name="Choisne N."/>
            <person name="Couloux A."/>
            <person name="Denny R."/>
            <person name="Deshpande S."/>
            <person name="Dai X."/>
            <person name="Doyle J.J."/>
            <person name="Dudez A.M."/>
            <person name="Farmer A.D."/>
            <person name="Fouteau S."/>
            <person name="Franken C."/>
            <person name="Gibelin C."/>
            <person name="Gish J."/>
            <person name="Goldstein S."/>
            <person name="Gonzalez A.J."/>
            <person name="Green P.J."/>
            <person name="Hallab A."/>
            <person name="Hartog M."/>
            <person name="Hua A."/>
            <person name="Humphray S.J."/>
            <person name="Jeong D.H."/>
            <person name="Jing Y."/>
            <person name="Jocker A."/>
            <person name="Kenton S.M."/>
            <person name="Kim D.J."/>
            <person name="Klee K."/>
            <person name="Lai H."/>
            <person name="Lang C."/>
            <person name="Lin S."/>
            <person name="Macmil S.L."/>
            <person name="Magdelenat G."/>
            <person name="Matthews L."/>
            <person name="McCorrison J."/>
            <person name="Monaghan E.L."/>
            <person name="Mun J.H."/>
            <person name="Najar F.Z."/>
            <person name="Nicholson C."/>
            <person name="Noirot C."/>
            <person name="O'Bleness M."/>
            <person name="Paule C.R."/>
            <person name="Poulain J."/>
            <person name="Prion F."/>
            <person name="Qin B."/>
            <person name="Qu C."/>
            <person name="Retzel E.F."/>
            <person name="Riddle C."/>
            <person name="Sallet E."/>
            <person name="Samain S."/>
            <person name="Samson N."/>
            <person name="Sanders I."/>
            <person name="Saurat O."/>
            <person name="Scarpelli C."/>
            <person name="Schiex T."/>
            <person name="Segurens B."/>
            <person name="Severin A.J."/>
            <person name="Sherrier D.J."/>
            <person name="Shi R."/>
            <person name="Sims S."/>
            <person name="Singer S.R."/>
            <person name="Sinharoy S."/>
            <person name="Sterck L."/>
            <person name="Viollet A."/>
            <person name="Wang B.B."/>
            <person name="Wang K."/>
            <person name="Wang M."/>
            <person name="Wang X."/>
            <person name="Warfsmann J."/>
            <person name="Weissenbach J."/>
            <person name="White D.D."/>
            <person name="White J.D."/>
            <person name="Wiley G.B."/>
            <person name="Wincker P."/>
            <person name="Xing Y."/>
            <person name="Yang L."/>
            <person name="Yao Z."/>
            <person name="Ying F."/>
            <person name="Zhai J."/>
            <person name="Zhou L."/>
            <person name="Zuber A."/>
            <person name="Denarie J."/>
            <person name="Dixon R.A."/>
            <person name="May G.D."/>
            <person name="Schwartz D.C."/>
            <person name="Rogers J."/>
            <person name="Quetier F."/>
            <person name="Town C.D."/>
            <person name="Roe B.A."/>
        </authorList>
    </citation>
    <scope>NUCLEOTIDE SEQUENCE [LARGE SCALE GENOMIC DNA]</scope>
    <source>
        <strain evidence="2">A17</strain>
        <strain evidence="4 5">cv. Jemalong A17</strain>
    </source>
</reference>
<evidence type="ECO:0000313" key="2">
    <source>
        <dbReference type="EMBL" id="KEH24805.1"/>
    </source>
</evidence>
<evidence type="ECO:0000313" key="5">
    <source>
        <dbReference type="Proteomes" id="UP000002051"/>
    </source>
</evidence>
<evidence type="ECO:0000259" key="1">
    <source>
        <dbReference type="Pfam" id="PF04057"/>
    </source>
</evidence>
<reference evidence="2 5" key="2">
    <citation type="journal article" date="2014" name="BMC Genomics">
        <title>An improved genome release (version Mt4.0) for the model legume Medicago truncatula.</title>
        <authorList>
            <person name="Tang H."/>
            <person name="Krishnakumar V."/>
            <person name="Bidwell S."/>
            <person name="Rosen B."/>
            <person name="Chan A."/>
            <person name="Zhou S."/>
            <person name="Gentzbittel L."/>
            <person name="Childs K.L."/>
            <person name="Yandell M."/>
            <person name="Gundlach H."/>
            <person name="Mayer K.F."/>
            <person name="Schwartz D.C."/>
            <person name="Town C.D."/>
        </authorList>
    </citation>
    <scope>GENOME REANNOTATION</scope>
    <source>
        <strain evidence="2">A17</strain>
        <strain evidence="4 5">cv. Jemalong A17</strain>
    </source>
</reference>
<dbReference type="EnsemblPlants" id="KEH24805">
    <property type="protein sequence ID" value="KEH24805"/>
    <property type="gene ID" value="MTR_6g006000"/>
</dbReference>
<dbReference type="GO" id="GO:0003677">
    <property type="term" value="F:DNA binding"/>
    <property type="evidence" value="ECO:0007669"/>
    <property type="project" value="InterPro"/>
</dbReference>
<reference evidence="6" key="4">
    <citation type="journal article" date="2018" name="Nat. Plants">
        <title>Whole-genome landscape of Medicago truncatula symbiotic genes.</title>
        <authorList>
            <person name="Pecrix Y."/>
            <person name="Staton S.E."/>
            <person name="Sallet E."/>
            <person name="Lelandais-Briere C."/>
            <person name="Moreau S."/>
            <person name="Carrere S."/>
            <person name="Blein T."/>
            <person name="Jardinaud M.F."/>
            <person name="Latrasse D."/>
            <person name="Zouine M."/>
            <person name="Zahm M."/>
            <person name="Kreplak J."/>
            <person name="Mayjonade B."/>
            <person name="Satge C."/>
            <person name="Perez M."/>
            <person name="Cauet S."/>
            <person name="Marande W."/>
            <person name="Chantry-Darmon C."/>
            <person name="Lopez-Roques C."/>
            <person name="Bouchez O."/>
            <person name="Berard A."/>
            <person name="Debelle F."/>
            <person name="Munos S."/>
            <person name="Bendahmane A."/>
            <person name="Berges H."/>
            <person name="Niebel A."/>
            <person name="Buitink J."/>
            <person name="Frugier F."/>
            <person name="Benhamed M."/>
            <person name="Crespi M."/>
            <person name="Gouzy J."/>
            <person name="Gamas P."/>
        </authorList>
    </citation>
    <scope>NUCLEOTIDE SEQUENCE [LARGE SCALE GENOMIC DNA]</scope>
    <source>
        <strain evidence="6">cv. Jemalong A17</strain>
    </source>
</reference>
<dbReference type="PaxDb" id="3880-AES74428"/>
<evidence type="ECO:0000313" key="3">
    <source>
        <dbReference type="EMBL" id="RHN49766.1"/>
    </source>
</evidence>
<gene>
    <name evidence="2" type="ordered locus">MTR_6g006000</name>
    <name evidence="3" type="ORF">MtrunA17_Chr6g0450091</name>
</gene>
<dbReference type="SUPFAM" id="SSF50249">
    <property type="entry name" value="Nucleic acid-binding proteins"/>
    <property type="match status" value="1"/>
</dbReference>
<dbReference type="GO" id="GO:0006260">
    <property type="term" value="P:DNA replication"/>
    <property type="evidence" value="ECO:0007669"/>
    <property type="project" value="InterPro"/>
</dbReference>
<accession>A0A072UGA2</accession>
<proteinExistence type="predicted"/>
<dbReference type="EMBL" id="CM001222">
    <property type="protein sequence ID" value="KEH24805.1"/>
    <property type="molecule type" value="Genomic_DNA"/>
</dbReference>
<dbReference type="Proteomes" id="UP000265566">
    <property type="component" value="Chromosome 6"/>
</dbReference>
<dbReference type="Gene3D" id="2.40.50.140">
    <property type="entry name" value="Nucleic acid-binding proteins"/>
    <property type="match status" value="1"/>
</dbReference>
<reference evidence="3" key="5">
    <citation type="journal article" date="2018" name="Nat. Plants">
        <title>Whole-genome landscape of Medicago truncatula symbiotic genes.</title>
        <authorList>
            <person name="Pecrix Y."/>
            <person name="Gamas P."/>
            <person name="Carrere S."/>
        </authorList>
    </citation>
    <scope>NUCLEOTIDE SEQUENCE</scope>
    <source>
        <tissue evidence="3">Leaves</tissue>
    </source>
</reference>
<dbReference type="HOGENOM" id="CLU_1333710_0_0_1"/>
<dbReference type="Pfam" id="PF04057">
    <property type="entry name" value="Rep-A_N"/>
    <property type="match status" value="1"/>
</dbReference>